<dbReference type="Proteomes" id="UP000462621">
    <property type="component" value="Unassembled WGS sequence"/>
</dbReference>
<dbReference type="EMBL" id="WEKT01000038">
    <property type="protein sequence ID" value="MZI94846.1"/>
    <property type="molecule type" value="Genomic_DNA"/>
</dbReference>
<organism evidence="1 2">
    <name type="scientific">Vibrio eleionomae</name>
    <dbReference type="NCBI Taxonomy" id="2653505"/>
    <lineage>
        <taxon>Bacteria</taxon>
        <taxon>Pseudomonadati</taxon>
        <taxon>Pseudomonadota</taxon>
        <taxon>Gammaproteobacteria</taxon>
        <taxon>Vibrionales</taxon>
        <taxon>Vibrionaceae</taxon>
        <taxon>Vibrio</taxon>
    </lineage>
</organism>
<gene>
    <name evidence="1" type="ORF">F9817_16850</name>
</gene>
<keyword evidence="2" id="KW-1185">Reference proteome</keyword>
<name>A0A7X4LNP2_9VIBR</name>
<evidence type="ECO:0000313" key="2">
    <source>
        <dbReference type="Proteomes" id="UP000462621"/>
    </source>
</evidence>
<proteinExistence type="predicted"/>
<reference evidence="1 2" key="1">
    <citation type="submission" date="2019-10" db="EMBL/GenBank/DDBJ databases">
        <title>Vibrio sp. nov. isolated from a shrimp pond.</title>
        <authorList>
            <person name="Gomez-Gil B."/>
            <person name="Enciso-Ibarra J."/>
            <person name="Enciso-Ibarra K."/>
            <person name="Bolan-Mejia C."/>
        </authorList>
    </citation>
    <scope>NUCLEOTIDE SEQUENCE [LARGE SCALE GENOMIC DNA]</scope>
    <source>
        <strain evidence="1 2">CAIM 722</strain>
    </source>
</reference>
<evidence type="ECO:0000313" key="1">
    <source>
        <dbReference type="EMBL" id="MZI94846.1"/>
    </source>
</evidence>
<sequence length="64" mass="7454">MKKYSSDKDIHQLICKLIKNNWQYQRRKKHGRLSSPSGFTITVPGSPSDKRAFINFSKDIERTA</sequence>
<comment type="caution">
    <text evidence="1">The sequence shown here is derived from an EMBL/GenBank/DDBJ whole genome shotgun (WGS) entry which is preliminary data.</text>
</comment>
<protein>
    <submittedName>
        <fullName evidence="1">Uncharacterized protein</fullName>
    </submittedName>
</protein>
<accession>A0A7X4LNP2</accession>
<dbReference type="AlphaFoldDB" id="A0A7X4LNP2"/>